<reference evidence="5 6" key="1">
    <citation type="journal article" date="2012" name="J. Bacteriol.">
        <title>Complete genome sequence of Enterobacter aerogenes KCTC 2190.</title>
        <authorList>
            <person name="Shin S.H."/>
            <person name="Kim S."/>
            <person name="Kim J.Y."/>
            <person name="Lee S."/>
            <person name="Um Y."/>
            <person name="Oh M.K."/>
            <person name="Kim Y.R."/>
            <person name="Lee J."/>
            <person name="Yang K.S."/>
        </authorList>
    </citation>
    <scope>NUCLEOTIDE SEQUENCE [LARGE SCALE GENOMIC DNA]</scope>
    <source>
        <strain evidence="5 6">KCTC 2190</strain>
    </source>
</reference>
<evidence type="ECO:0000259" key="4">
    <source>
        <dbReference type="PROSITE" id="PS51755"/>
    </source>
</evidence>
<gene>
    <name evidence="5" type="ordered locus">EAE_00105</name>
</gene>
<dbReference type="RefSeq" id="WP_013878118.1">
    <property type="nucleotide sequence ID" value="NC_015663.1"/>
</dbReference>
<dbReference type="SUPFAM" id="SSF46894">
    <property type="entry name" value="C-terminal effector domain of the bipartite response regulators"/>
    <property type="match status" value="1"/>
</dbReference>
<feature type="DNA-binding region" description="OmpR/PhoB-type" evidence="2">
    <location>
        <begin position="6"/>
        <end position="109"/>
    </location>
</feature>
<dbReference type="Pfam" id="PF00486">
    <property type="entry name" value="Trans_reg_C"/>
    <property type="match status" value="1"/>
</dbReference>
<dbReference type="InterPro" id="IPR036388">
    <property type="entry name" value="WH-like_DNA-bd_sf"/>
</dbReference>
<evidence type="ECO:0000313" key="6">
    <source>
        <dbReference type="Proteomes" id="UP000008881"/>
    </source>
</evidence>
<feature type="domain" description="OmpR/PhoB-type" evidence="4">
    <location>
        <begin position="6"/>
        <end position="109"/>
    </location>
</feature>
<protein>
    <submittedName>
        <fullName evidence="5">Putative transcriptional regulatory protein</fullName>
    </submittedName>
</protein>
<evidence type="ECO:0000313" key="5">
    <source>
        <dbReference type="EMBL" id="AEG94960.1"/>
    </source>
</evidence>
<sequence length="268" mass="31302">MENIADQTYIVENVVEFSPQEHTLYSKVNGNKVTLLASASECFLCLLENHGELVTKKELIHIGWEQYNLHVSDSTFNQNIFTLRKAFKDCGLNHEIIRTIPRKGLMVSKTININLLIIKNELVDYMPVCKDSKEVDHTSPTKSQKYSKFIYRITAKLQLNIFIIILIITCASGIVNGIYFTLPTSYLSNYRTILEGDNCHVKIDILRSALIDYKKFISSYNLHCKNSEYIYFSTYQYVPRISVFRCNHEFREHHRNDCVSWYFLDKKI</sequence>
<keyword evidence="3" id="KW-0472">Membrane</keyword>
<dbReference type="AlphaFoldDB" id="A0A0H3FKN3"/>
<dbReference type="Proteomes" id="UP000008881">
    <property type="component" value="Chromosome"/>
</dbReference>
<dbReference type="PATRIC" id="fig|1028307.3.peg.17"/>
<evidence type="ECO:0000256" key="1">
    <source>
        <dbReference type="ARBA" id="ARBA00023125"/>
    </source>
</evidence>
<name>A0A0H3FKN3_KLEAK</name>
<dbReference type="PROSITE" id="PS51755">
    <property type="entry name" value="OMPR_PHOB"/>
    <property type="match status" value="1"/>
</dbReference>
<dbReference type="InterPro" id="IPR001867">
    <property type="entry name" value="OmpR/PhoB-type_DNA-bd"/>
</dbReference>
<dbReference type="InterPro" id="IPR016032">
    <property type="entry name" value="Sig_transdc_resp-reg_C-effctor"/>
</dbReference>
<keyword evidence="6" id="KW-1185">Reference proteome</keyword>
<dbReference type="KEGG" id="eae:EAE_00105"/>
<keyword evidence="3" id="KW-0812">Transmembrane</keyword>
<proteinExistence type="predicted"/>
<organism evidence="5 6">
    <name type="scientific">Klebsiella aerogenes (strain ATCC 13048 / DSM 30053 / CCUG 1429 / JCM 1235 / KCTC 2190 / NBRC 13534 / NCIMB 10102 / NCTC 10006 / CDC 819-56)</name>
    <name type="common">Enterobacter aerogenes</name>
    <dbReference type="NCBI Taxonomy" id="1028307"/>
    <lineage>
        <taxon>Bacteria</taxon>
        <taxon>Pseudomonadati</taxon>
        <taxon>Pseudomonadota</taxon>
        <taxon>Gammaproteobacteria</taxon>
        <taxon>Enterobacterales</taxon>
        <taxon>Enterobacteriaceae</taxon>
        <taxon>Klebsiella/Raoultella group</taxon>
        <taxon>Klebsiella</taxon>
    </lineage>
</organism>
<dbReference type="HOGENOM" id="CLU_075545_0_2_6"/>
<evidence type="ECO:0000256" key="3">
    <source>
        <dbReference type="SAM" id="Phobius"/>
    </source>
</evidence>
<feature type="transmembrane region" description="Helical" evidence="3">
    <location>
        <begin position="159"/>
        <end position="182"/>
    </location>
</feature>
<dbReference type="GO" id="GO:0000160">
    <property type="term" value="P:phosphorelay signal transduction system"/>
    <property type="evidence" value="ECO:0007669"/>
    <property type="project" value="InterPro"/>
</dbReference>
<dbReference type="GO" id="GO:0003677">
    <property type="term" value="F:DNA binding"/>
    <property type="evidence" value="ECO:0007669"/>
    <property type="project" value="UniProtKB-UniRule"/>
</dbReference>
<dbReference type="OrthoDB" id="7003224at2"/>
<dbReference type="eggNOG" id="COG3710">
    <property type="taxonomic scope" value="Bacteria"/>
</dbReference>
<evidence type="ECO:0000256" key="2">
    <source>
        <dbReference type="PROSITE-ProRule" id="PRU01091"/>
    </source>
</evidence>
<keyword evidence="1 2" id="KW-0238">DNA-binding</keyword>
<keyword evidence="3" id="KW-1133">Transmembrane helix</keyword>
<dbReference type="SMART" id="SM00862">
    <property type="entry name" value="Trans_reg_C"/>
    <property type="match status" value="1"/>
</dbReference>
<dbReference type="EMBL" id="CP002824">
    <property type="protein sequence ID" value="AEG94960.1"/>
    <property type="molecule type" value="Genomic_DNA"/>
</dbReference>
<dbReference type="Gene3D" id="1.10.10.10">
    <property type="entry name" value="Winged helix-like DNA-binding domain superfamily/Winged helix DNA-binding domain"/>
    <property type="match status" value="1"/>
</dbReference>
<dbReference type="GeneID" id="93313140"/>
<accession>A0A0H3FKN3</accession>
<dbReference type="GO" id="GO:0006355">
    <property type="term" value="P:regulation of DNA-templated transcription"/>
    <property type="evidence" value="ECO:0007669"/>
    <property type="project" value="InterPro"/>
</dbReference>